<dbReference type="PROSITE" id="PS51257">
    <property type="entry name" value="PROKAR_LIPOPROTEIN"/>
    <property type="match status" value="1"/>
</dbReference>
<dbReference type="RefSeq" id="WP_097018495.1">
    <property type="nucleotide sequence ID" value="NZ_OBDZ01000019.1"/>
</dbReference>
<feature type="chain" id="PRO_5038464652" description="Major membrane immunogen, membrane-anchored lipoprotein" evidence="1">
    <location>
        <begin position="23"/>
        <end position="357"/>
    </location>
</feature>
<dbReference type="AlphaFoldDB" id="A0A285HHE2"/>
<evidence type="ECO:0008006" key="4">
    <source>
        <dbReference type="Google" id="ProtNLM"/>
    </source>
</evidence>
<dbReference type="Proteomes" id="UP000219573">
    <property type="component" value="Unassembled WGS sequence"/>
</dbReference>
<feature type="signal peptide" evidence="1">
    <location>
        <begin position="1"/>
        <end position="22"/>
    </location>
</feature>
<evidence type="ECO:0000256" key="1">
    <source>
        <dbReference type="SAM" id="SignalP"/>
    </source>
</evidence>
<accession>A0A285HHE2</accession>
<evidence type="ECO:0000313" key="3">
    <source>
        <dbReference type="Proteomes" id="UP000219573"/>
    </source>
</evidence>
<dbReference type="OrthoDB" id="1950110at2"/>
<gene>
    <name evidence="2" type="ORF">SAMN06265827_11938</name>
</gene>
<protein>
    <recommendedName>
        <fullName evidence="4">Major membrane immunogen, membrane-anchored lipoprotein</fullName>
    </recommendedName>
</protein>
<sequence length="357" mass="39798">MLKKYNLLIALIIALFSLSACSGQNTEETAVQKDYSGTYVGYSWKGESKEVLLEDAAQKIETKLTIDSKGIITDASMLFFKKDKEGNWYTRQDTKAEVNVDFSKTPTIATLASDNQDYAAGESMFSVKTADMMAFYAVAVDKNGTVALVIVEPYTRYQFEFKMDKDFEYNTKMKDMTIGNGLVVPTVRTSKSGNIKPKSWDEYADYNVLSFYKDPYVLTGQGVFEGLTKKSSIKEFLQRVGVSFEGNRPAEMEVSYGFTGIGGWEGNYQAIADYLIGKNAIKVTSLVDWSNSRYNKNINEDNFFGLDTTSGATKTVQNSADTISGATVRMSRESTSYQRTLVKAGIITEKEVIKGRF</sequence>
<keyword evidence="1" id="KW-0732">Signal</keyword>
<name>A0A285HHE2_9FIRM</name>
<organism evidence="2 3">
    <name type="scientific">Orenia metallireducens</name>
    <dbReference type="NCBI Taxonomy" id="1413210"/>
    <lineage>
        <taxon>Bacteria</taxon>
        <taxon>Bacillati</taxon>
        <taxon>Bacillota</taxon>
        <taxon>Clostridia</taxon>
        <taxon>Halanaerobiales</taxon>
        <taxon>Halobacteroidaceae</taxon>
        <taxon>Orenia</taxon>
    </lineage>
</organism>
<keyword evidence="3" id="KW-1185">Reference proteome</keyword>
<reference evidence="3" key="1">
    <citation type="submission" date="2017-09" db="EMBL/GenBank/DDBJ databases">
        <authorList>
            <person name="Varghese N."/>
            <person name="Submissions S."/>
        </authorList>
    </citation>
    <scope>NUCLEOTIDE SEQUENCE [LARGE SCALE GENOMIC DNA]</scope>
    <source>
        <strain evidence="3">MSL47</strain>
    </source>
</reference>
<proteinExistence type="predicted"/>
<dbReference type="EMBL" id="OBDZ01000019">
    <property type="protein sequence ID" value="SNY35118.1"/>
    <property type="molecule type" value="Genomic_DNA"/>
</dbReference>
<evidence type="ECO:0000313" key="2">
    <source>
        <dbReference type="EMBL" id="SNY35118.1"/>
    </source>
</evidence>